<dbReference type="Proteomes" id="UP001189429">
    <property type="component" value="Unassembled WGS sequence"/>
</dbReference>
<accession>A0ABN9R6Y6</accession>
<gene>
    <name evidence="2" type="ORF">PCOR1329_LOCUS17381</name>
</gene>
<sequence>MESCQLALRSDGHTDIAHPVEYVGPAGSRARLVSAGPVRLGRACPPTGGFRRRVRGKQPLAASSSLALPPEPPPRGGRAGGESPAARAFADPDQDAVEDRDDESDVWVAVEAVGDVKGAAEVHLEDSGVVEGDRALIKLSPDVRAFARDVKGGVAMPAPRAGRADGDRGGKPAKADRLLDARILSPVRYVTGGRRWGDFANFVGRRHGEPMEDFPLESERSTMWLMRCERGHGGTFDSRQTKWFLEHRIERATTARLMHDLLGLALDLDACYDQPGVANLGCIKRISRMYQLCEETTGSLQLEGLEHHLGRDRAVLVASNAGWLSAVFWPSTRRTCSARRRMC</sequence>
<organism evidence="2 3">
    <name type="scientific">Prorocentrum cordatum</name>
    <dbReference type="NCBI Taxonomy" id="2364126"/>
    <lineage>
        <taxon>Eukaryota</taxon>
        <taxon>Sar</taxon>
        <taxon>Alveolata</taxon>
        <taxon>Dinophyceae</taxon>
        <taxon>Prorocentrales</taxon>
        <taxon>Prorocentraceae</taxon>
        <taxon>Prorocentrum</taxon>
    </lineage>
</organism>
<evidence type="ECO:0000256" key="1">
    <source>
        <dbReference type="SAM" id="MobiDB-lite"/>
    </source>
</evidence>
<feature type="compositionally biased region" description="Low complexity" evidence="1">
    <location>
        <begin position="59"/>
        <end position="68"/>
    </location>
</feature>
<keyword evidence="3" id="KW-1185">Reference proteome</keyword>
<evidence type="ECO:0000313" key="3">
    <source>
        <dbReference type="Proteomes" id="UP001189429"/>
    </source>
</evidence>
<dbReference type="EMBL" id="CAUYUJ010005391">
    <property type="protein sequence ID" value="CAK0813475.1"/>
    <property type="molecule type" value="Genomic_DNA"/>
</dbReference>
<feature type="region of interest" description="Disordered" evidence="1">
    <location>
        <begin position="44"/>
        <end position="103"/>
    </location>
</feature>
<comment type="caution">
    <text evidence="2">The sequence shown here is derived from an EMBL/GenBank/DDBJ whole genome shotgun (WGS) entry which is preliminary data.</text>
</comment>
<reference evidence="2" key="1">
    <citation type="submission" date="2023-10" db="EMBL/GenBank/DDBJ databases">
        <authorList>
            <person name="Chen Y."/>
            <person name="Shah S."/>
            <person name="Dougan E. K."/>
            <person name="Thang M."/>
            <person name="Chan C."/>
        </authorList>
    </citation>
    <scope>NUCLEOTIDE SEQUENCE [LARGE SCALE GENOMIC DNA]</scope>
</reference>
<name>A0ABN9R6Y6_9DINO</name>
<feature type="compositionally biased region" description="Acidic residues" evidence="1">
    <location>
        <begin position="92"/>
        <end position="103"/>
    </location>
</feature>
<protein>
    <submittedName>
        <fullName evidence="2">Uncharacterized protein</fullName>
    </submittedName>
</protein>
<proteinExistence type="predicted"/>
<evidence type="ECO:0000313" key="2">
    <source>
        <dbReference type="EMBL" id="CAK0813475.1"/>
    </source>
</evidence>